<evidence type="ECO:0000256" key="12">
    <source>
        <dbReference type="ARBA" id="ARBA00023069"/>
    </source>
</evidence>
<dbReference type="InterPro" id="IPR042219">
    <property type="entry name" value="AAA_lid_11_sf"/>
</dbReference>
<keyword evidence="9" id="KW-0282">Flagellum</keyword>
<protein>
    <recommendedName>
        <fullName evidence="17">AAA+ ATPase domain-containing protein</fullName>
    </recommendedName>
</protein>
<dbReference type="Pfam" id="PF18199">
    <property type="entry name" value="Dynein_C"/>
    <property type="match status" value="1"/>
</dbReference>
<dbReference type="EMBL" id="CAJPEV010000498">
    <property type="protein sequence ID" value="CAG0885871.1"/>
    <property type="molecule type" value="Genomic_DNA"/>
</dbReference>
<evidence type="ECO:0000313" key="18">
    <source>
        <dbReference type="EMBL" id="CAD7243785.1"/>
    </source>
</evidence>
<dbReference type="FunFam" id="3.40.50.300:FF:002141">
    <property type="entry name" value="Dynein heavy chain"/>
    <property type="match status" value="1"/>
</dbReference>
<keyword evidence="11 16" id="KW-0175">Coiled coil</keyword>
<dbReference type="Gene3D" id="1.20.140.100">
    <property type="entry name" value="Dynein heavy chain, N-terminal domain 2"/>
    <property type="match status" value="1"/>
</dbReference>
<dbReference type="Gene3D" id="3.10.490.20">
    <property type="match status" value="1"/>
</dbReference>
<keyword evidence="10" id="KW-0243">Dynein</keyword>
<dbReference type="InterPro" id="IPR041658">
    <property type="entry name" value="AAA_lid_11"/>
</dbReference>
<dbReference type="EMBL" id="LR900015">
    <property type="protein sequence ID" value="CAD7243785.1"/>
    <property type="molecule type" value="Genomic_DNA"/>
</dbReference>
<evidence type="ECO:0000256" key="15">
    <source>
        <dbReference type="ARBA" id="ARBA00023273"/>
    </source>
</evidence>
<dbReference type="InterPro" id="IPR042228">
    <property type="entry name" value="Dynein_linker_3"/>
</dbReference>
<keyword evidence="15" id="KW-0966">Cell projection</keyword>
<dbReference type="Gene3D" id="1.10.8.710">
    <property type="match status" value="1"/>
</dbReference>
<dbReference type="FunFam" id="1.20.920.30:FF:000002">
    <property type="entry name" value="Dynein axonemal heavy chain 3"/>
    <property type="match status" value="1"/>
</dbReference>
<comment type="subcellular location">
    <subcellularLocation>
        <location evidence="1">Cell projection</location>
        <location evidence="1">Cilium</location>
        <location evidence="1">Flagellum</location>
    </subcellularLocation>
    <subcellularLocation>
        <location evidence="2">Cytoplasm</location>
        <location evidence="2">Cytoskeleton</location>
        <location evidence="2">Cilium axoneme</location>
    </subcellularLocation>
</comment>
<dbReference type="FunFam" id="1.20.1270.280:FF:000001">
    <property type="entry name" value="dynein heavy chain 7, axonemal"/>
    <property type="match status" value="1"/>
</dbReference>
<keyword evidence="4" id="KW-0963">Cytoplasm</keyword>
<organism evidence="18">
    <name type="scientific">Darwinula stevensoni</name>
    <dbReference type="NCBI Taxonomy" id="69355"/>
    <lineage>
        <taxon>Eukaryota</taxon>
        <taxon>Metazoa</taxon>
        <taxon>Ecdysozoa</taxon>
        <taxon>Arthropoda</taxon>
        <taxon>Crustacea</taxon>
        <taxon>Oligostraca</taxon>
        <taxon>Ostracoda</taxon>
        <taxon>Podocopa</taxon>
        <taxon>Podocopida</taxon>
        <taxon>Darwinulocopina</taxon>
        <taxon>Darwinuloidea</taxon>
        <taxon>Darwinulidae</taxon>
        <taxon>Darwinula</taxon>
    </lineage>
</organism>
<dbReference type="InterPro" id="IPR042222">
    <property type="entry name" value="Dynein_2_N"/>
</dbReference>
<dbReference type="Gene3D" id="1.20.920.20">
    <property type="match status" value="1"/>
</dbReference>
<keyword evidence="6" id="KW-0677">Repeat</keyword>
<dbReference type="GO" id="GO:0008569">
    <property type="term" value="F:minus-end-directed microtubule motor activity"/>
    <property type="evidence" value="ECO:0007669"/>
    <property type="project" value="InterPro"/>
</dbReference>
<dbReference type="InterPro" id="IPR004273">
    <property type="entry name" value="Dynein_heavy_D6_P-loop"/>
</dbReference>
<dbReference type="FunFam" id="1.20.920.20:FF:000006">
    <property type="entry name" value="Dynein, axonemal, heavy chain 6"/>
    <property type="match status" value="1"/>
</dbReference>
<dbReference type="FunFam" id="3.40.50.300:FF:000353">
    <property type="entry name" value="Dynein axonemal heavy chain 1"/>
    <property type="match status" value="1"/>
</dbReference>
<dbReference type="Pfam" id="PF12775">
    <property type="entry name" value="AAA_7"/>
    <property type="match status" value="1"/>
</dbReference>
<dbReference type="Gene3D" id="1.10.472.130">
    <property type="match status" value="1"/>
</dbReference>
<dbReference type="FunFam" id="1.10.287.2620:FF:000002">
    <property type="entry name" value="Dynein heavy chain 2, axonemal"/>
    <property type="match status" value="1"/>
</dbReference>
<dbReference type="FunFam" id="3.40.50.300:FF:000362">
    <property type="entry name" value="Dynein, axonemal, heavy chain 6"/>
    <property type="match status" value="1"/>
</dbReference>
<keyword evidence="19" id="KW-1185">Reference proteome</keyword>
<dbReference type="GO" id="GO:0051959">
    <property type="term" value="F:dynein light intermediate chain binding"/>
    <property type="evidence" value="ECO:0007669"/>
    <property type="project" value="InterPro"/>
</dbReference>
<dbReference type="GO" id="GO:0005524">
    <property type="term" value="F:ATP binding"/>
    <property type="evidence" value="ECO:0007669"/>
    <property type="project" value="UniProtKB-KW"/>
</dbReference>
<evidence type="ECO:0000256" key="4">
    <source>
        <dbReference type="ARBA" id="ARBA00022490"/>
    </source>
</evidence>
<dbReference type="InterPro" id="IPR041228">
    <property type="entry name" value="Dynein_C"/>
</dbReference>
<accession>A0A7R8X6G7</accession>
<dbReference type="InterPro" id="IPR035699">
    <property type="entry name" value="AAA_6"/>
</dbReference>
<dbReference type="GO" id="GO:0005858">
    <property type="term" value="C:axonemal dynein complex"/>
    <property type="evidence" value="ECO:0007669"/>
    <property type="project" value="UniProtKB-ARBA"/>
</dbReference>
<dbReference type="PANTHER" id="PTHR22878">
    <property type="entry name" value="DYNEIN HEAVY CHAIN 6, AXONEMAL-LIKE-RELATED"/>
    <property type="match status" value="1"/>
</dbReference>
<reference evidence="18" key="1">
    <citation type="submission" date="2020-11" db="EMBL/GenBank/DDBJ databases">
        <authorList>
            <person name="Tran Van P."/>
        </authorList>
    </citation>
    <scope>NUCLEOTIDE SEQUENCE</scope>
</reference>
<dbReference type="Pfam" id="PF17857">
    <property type="entry name" value="AAA_lid_1"/>
    <property type="match status" value="1"/>
</dbReference>
<dbReference type="SMART" id="SM00382">
    <property type="entry name" value="AAA"/>
    <property type="match status" value="2"/>
</dbReference>
<feature type="domain" description="AAA+ ATPase" evidence="17">
    <location>
        <begin position="534"/>
        <end position="673"/>
    </location>
</feature>
<dbReference type="Gene3D" id="3.40.50.300">
    <property type="entry name" value="P-loop containing nucleotide triphosphate hydrolases"/>
    <property type="match status" value="5"/>
</dbReference>
<dbReference type="GO" id="GO:0045505">
    <property type="term" value="F:dynein intermediate chain binding"/>
    <property type="evidence" value="ECO:0007669"/>
    <property type="project" value="InterPro"/>
</dbReference>
<feature type="domain" description="AAA+ ATPase" evidence="17">
    <location>
        <begin position="1192"/>
        <end position="1345"/>
    </location>
</feature>
<dbReference type="InterPro" id="IPR043160">
    <property type="entry name" value="Dynein_C_barrel"/>
</dbReference>
<evidence type="ECO:0000256" key="5">
    <source>
        <dbReference type="ARBA" id="ARBA00022701"/>
    </source>
</evidence>
<evidence type="ECO:0000313" key="19">
    <source>
        <dbReference type="Proteomes" id="UP000677054"/>
    </source>
</evidence>
<dbReference type="FunFam" id="1.20.140.100:FF:000004">
    <property type="entry name" value="Dynein axonemal heavy chain 6"/>
    <property type="match status" value="1"/>
</dbReference>
<dbReference type="Gene3D" id="1.20.1270.280">
    <property type="match status" value="1"/>
</dbReference>
<dbReference type="Pfam" id="PF12774">
    <property type="entry name" value="AAA_6"/>
    <property type="match status" value="1"/>
</dbReference>
<dbReference type="FunFam" id="3.10.490.20:FF:000001">
    <property type="entry name" value="dynein heavy chain 7, axonemal"/>
    <property type="match status" value="1"/>
</dbReference>
<keyword evidence="8" id="KW-0067">ATP-binding</keyword>
<dbReference type="InterPro" id="IPR035706">
    <property type="entry name" value="AAA_9"/>
</dbReference>
<dbReference type="Gene3D" id="3.20.180.20">
    <property type="entry name" value="Dynein heavy chain, N-terminal domain 2"/>
    <property type="match status" value="1"/>
</dbReference>
<dbReference type="FunFam" id="1.20.58.1120:FF:000001">
    <property type="entry name" value="dynein heavy chain 2, axonemal"/>
    <property type="match status" value="1"/>
</dbReference>
<evidence type="ECO:0000256" key="7">
    <source>
        <dbReference type="ARBA" id="ARBA00022741"/>
    </source>
</evidence>
<dbReference type="SUPFAM" id="SSF52540">
    <property type="entry name" value="P-loop containing nucleoside triphosphate hydrolases"/>
    <property type="match status" value="4"/>
</dbReference>
<keyword evidence="14" id="KW-0206">Cytoskeleton</keyword>
<dbReference type="GO" id="GO:0031514">
    <property type="term" value="C:motile cilium"/>
    <property type="evidence" value="ECO:0007669"/>
    <property type="project" value="UniProtKB-SubCell"/>
</dbReference>
<dbReference type="Gene3D" id="1.20.58.1120">
    <property type="match status" value="1"/>
</dbReference>
<evidence type="ECO:0000256" key="10">
    <source>
        <dbReference type="ARBA" id="ARBA00023017"/>
    </source>
</evidence>
<dbReference type="Gene3D" id="6.10.140.1060">
    <property type="match status" value="1"/>
</dbReference>
<evidence type="ECO:0000256" key="14">
    <source>
        <dbReference type="ARBA" id="ARBA00023212"/>
    </source>
</evidence>
<dbReference type="InterPro" id="IPR013602">
    <property type="entry name" value="Dynein_heavy_linker"/>
</dbReference>
<dbReference type="InterPro" id="IPR041466">
    <property type="entry name" value="Dynein_AAA5_ext"/>
</dbReference>
<evidence type="ECO:0000256" key="11">
    <source>
        <dbReference type="ARBA" id="ARBA00023054"/>
    </source>
</evidence>
<name>A0A7R8X6G7_9CRUS</name>
<dbReference type="FunFam" id="3.20.180.20:FF:000003">
    <property type="entry name" value="Dynein heavy chain 12, axonemal"/>
    <property type="match status" value="1"/>
</dbReference>
<dbReference type="Pfam" id="PF12777">
    <property type="entry name" value="MT"/>
    <property type="match status" value="1"/>
</dbReference>
<keyword evidence="7" id="KW-0547">Nucleotide-binding</keyword>
<evidence type="ECO:0000256" key="3">
    <source>
        <dbReference type="ARBA" id="ARBA00008887"/>
    </source>
</evidence>
<dbReference type="FunFam" id="1.10.8.710:FF:000004">
    <property type="entry name" value="Dynein axonemal heavy chain 6"/>
    <property type="match status" value="1"/>
</dbReference>
<dbReference type="Pfam" id="PF18198">
    <property type="entry name" value="AAA_lid_11"/>
    <property type="match status" value="1"/>
</dbReference>
<evidence type="ECO:0000256" key="2">
    <source>
        <dbReference type="ARBA" id="ARBA00004430"/>
    </source>
</evidence>
<feature type="coiled-coil region" evidence="16">
    <location>
        <begin position="2032"/>
        <end position="2097"/>
    </location>
</feature>
<dbReference type="Proteomes" id="UP000677054">
    <property type="component" value="Unassembled WGS sequence"/>
</dbReference>
<evidence type="ECO:0000256" key="9">
    <source>
        <dbReference type="ARBA" id="ARBA00022846"/>
    </source>
</evidence>
<comment type="similarity">
    <text evidence="3">Belongs to the dynein heavy chain family.</text>
</comment>
<dbReference type="Gene3D" id="1.10.8.1220">
    <property type="match status" value="1"/>
</dbReference>
<dbReference type="InterPro" id="IPR003593">
    <property type="entry name" value="AAA+_ATPase"/>
</dbReference>
<dbReference type="InterPro" id="IPR024317">
    <property type="entry name" value="Dynein_heavy_chain_D4_dom"/>
</dbReference>
<dbReference type="CDD" id="cd00009">
    <property type="entry name" value="AAA"/>
    <property type="match status" value="1"/>
</dbReference>
<dbReference type="FunFam" id="1.10.8.1220:FF:000001">
    <property type="entry name" value="Dynein axonemal heavy chain 5"/>
    <property type="match status" value="1"/>
</dbReference>
<proteinExistence type="inferred from homology"/>
<dbReference type="Gene3D" id="1.10.8.720">
    <property type="entry name" value="Region D6 of dynein motor"/>
    <property type="match status" value="1"/>
</dbReference>
<dbReference type="Gene3D" id="1.10.287.2620">
    <property type="match status" value="1"/>
</dbReference>
<dbReference type="OrthoDB" id="5593012at2759"/>
<dbReference type="Gene3D" id="1.20.920.30">
    <property type="match status" value="1"/>
</dbReference>
<evidence type="ECO:0000256" key="16">
    <source>
        <dbReference type="SAM" id="Coils"/>
    </source>
</evidence>
<dbReference type="InterPro" id="IPR024743">
    <property type="entry name" value="Dynein_HC_stalk"/>
</dbReference>
<keyword evidence="12" id="KW-0969">Cilium</keyword>
<dbReference type="InterPro" id="IPR041589">
    <property type="entry name" value="DNAH3_AAA_lid_1"/>
</dbReference>
<evidence type="ECO:0000256" key="6">
    <source>
        <dbReference type="ARBA" id="ARBA00022737"/>
    </source>
</evidence>
<evidence type="ECO:0000256" key="13">
    <source>
        <dbReference type="ARBA" id="ARBA00023175"/>
    </source>
</evidence>
<dbReference type="FunFam" id="3.40.50.300:FF:000223">
    <property type="entry name" value="Dynein heavy chain 3, axonemal"/>
    <property type="match status" value="1"/>
</dbReference>
<keyword evidence="13" id="KW-0505">Motor protein</keyword>
<keyword evidence="5" id="KW-0493">Microtubule</keyword>
<dbReference type="Pfam" id="PF08393">
    <property type="entry name" value="DHC_N2"/>
    <property type="match status" value="1"/>
</dbReference>
<evidence type="ECO:0000256" key="1">
    <source>
        <dbReference type="ARBA" id="ARBA00004230"/>
    </source>
</evidence>
<dbReference type="Pfam" id="PF12780">
    <property type="entry name" value="AAA_8"/>
    <property type="match status" value="1"/>
</dbReference>
<dbReference type="Pfam" id="PF12781">
    <property type="entry name" value="AAA_9"/>
    <property type="match status" value="1"/>
</dbReference>
<dbReference type="InterPro" id="IPR027417">
    <property type="entry name" value="P-loop_NTPase"/>
</dbReference>
<dbReference type="PANTHER" id="PTHR22878:SF71">
    <property type="entry name" value="DYNEIN, AXONEMAL, HEAVY CHAIN 3"/>
    <property type="match status" value="1"/>
</dbReference>
<evidence type="ECO:0000256" key="8">
    <source>
        <dbReference type="ARBA" id="ARBA00022840"/>
    </source>
</evidence>
<dbReference type="Pfam" id="PF17852">
    <property type="entry name" value="Dynein_AAA_lid"/>
    <property type="match status" value="1"/>
</dbReference>
<dbReference type="InterPro" id="IPR043157">
    <property type="entry name" value="Dynein_AAA1S"/>
</dbReference>
<evidence type="ECO:0000259" key="17">
    <source>
        <dbReference type="SMART" id="SM00382"/>
    </source>
</evidence>
<dbReference type="Pfam" id="PF03028">
    <property type="entry name" value="Dynein_heavy"/>
    <property type="match status" value="1"/>
</dbReference>
<sequence>MRRAFVGLNADDIQQEVEGMWRTLYKLSKTFADQPGPRRVADLVRTKIEKFKQHMPVLHTICNPGLRERHWRQISDAVGVEIQVEEDTTLAMMIESGLPKVVKKLEEISAVASKEYGLEKALYSMKSTWANVYFEFLPYRETGVSIITSVDEIQVLLDDHILKAQTMRGSPYIRALESEFRQWEDTLLAMQDILDAWLKCQGTWLYLEPIFSSEDILQQMPVEGRKFVRVDRTWRQVMGYAVEHPLALEATSQGDLFKRLHEANSLLDDIQKGLNDYLEKKRLFFPRFFFLSNEELLEILSETKDASRVQPHLRKCFEGIHRLRFTEEQVITGMISEEGEEVEFIQEVVPSRARGLVEKWLVEVEGLMISSLRSVTQRAVAAYAHTDRAKWVLEWPGQVILCASNIHWTAQTTEALGDRDALKEHLRRCTRQIEDIVRLVKDKGLSAGARTTLEALLVIDAHGILVELGVRGPSDFDWLAQLRYYWNEFDSLVTVSMITTEIRYSYEYLGNTGRLVITPLTDRCYRTLMGALRLHLGGAPEGPAGTGKTETCKDLAKAVAKKCVVFNCSEGLDYKAMGKFFKGLAQSGAWACFDEFNRIELEVLSVVAQQVHCLQTAVAQGAPTLHFEGTTLRLDPTCSIFITMNPGYAGRQELPDNLKVLFRTVAMMVPDYALIAENSLYSYGFVNARSLAGKIVDVYRLCSEQLSSQHHYDYGMRAVKAVLTAARNLRLKYPNQDEGQLVLRAILGVNRPKFLAQDIPLFDGIISDLFPGVDLQPPDYSVLTEAIFAKIQERGLQATPWFTDKIFQLYEMILVRHGLMLVGEPMGGKTSAYQILAAALTAVAEMPDSPFKESKVNTRVINPKALELGQLYGCFDKISHEWSDGVLATAFREMAISGSPDRQWLVLDGPVDALWIENLNTVLDDNRKLCLMSGEIIQMSRQMNIIFEVGDLEHASPATVSRCGMIYMEPSRPCTDFPLHFRQIGLAILKRLVHEHPSRSSATRHFGCPQGHDGLARGSLPRIRLVSIRFLVHSHGRPPPLSGKLFGKLSPALAMSYESRYETQPEVLGGQQGQSWLQGMFIFAIIWSIGGVLTGDSRKKFDEFLRQLVLGLNLAHPRPKSFKLQRQQLIPDGGTVYDYVFDRKDMGHWMPWMETMDKKALHIPPNAKVSELLIPTVETARQSYFLKLLLNQGIPLVFVGPTGTGKSAIVSHHLMGLPKEKFLPNVINFSARTTATQTQDIVMSKLDRRRKGVYGPSMGKKCVVFIDDMNLPQKEVFGCQPPLELLRQWLDHGYWYDRKDTSKLEVIDTLLVSAMAPPGGGRSPLPDRLARHLHLLCIDAFDDATLTKIFGSVVDWHFGKGFEMSITRCSKALVQATLEVYKGAMGSFRPTPTKSHYVFNLRDFSRVVRGVLLMPPSHLTDSGKMVRLWVHEVTRSFHDRLIEEQDRMKFMELLQNSCQNHFKTSLERCLPHLVGQMGTLEEKGIRKLFFGDYIYPDAESKVYDEITDLERLTAVMENYLSEHNVVSKNPMSLVMFQFAIEHVSRIARVLRQDSGHALLIGMGGSGRASCSRLAVFMAGYELCQLEMSRSYGLEQWRDDLKRILMKAGGEGKPTAFLFTDTQIKDEAFIEDINMLLNTGDIPNLYPPDERAEILERMQTAAREQGRKIDPSPLSLYNFFVERVRRNLHVILAMSPIGDAFRSRLRMFPSLINCCTIDWFTEWPDDALERVASKFLSDVDLPDDFRERCIRLCQYFHRSVGHLSTRFFETYKRPTYATPTSFLELILTFKNLLAVKRNEILLLKNRYATGLERLEYATSQISVMKDRETALRPQLVALSEETERLMIKIEKDTVHVESQKEIVAADEAAANEAAAAAQAIKDDCENELAEALPALNAAISALNTLKPADITLVKAMKNPPSGVKLVMEAICVMLDRKPERKADPTVLGKYIEDYWSTSQKVLGDLKFLDTLRSYDKANILPHIMKKIREKYILNPDFDPEVIKDVSRACVNLCKWVRAMEVYDRVNKIVAPKKERLQGAERELEAQMGKLKEKRAQLHQVTDKLQALNDEFATNIRRKKELEDELFLCSQKLDRAEKLIEGLGGEKERWSRAAHALGEKYDNIMGDVLMAAAVVAYLGPFTADFRQSCLEEWVRRCEQVGVACSNPFHLSSTLGDAVKTRAWHLAGLPVDAFSVDNAIIVTHARRWPLMIDPQGQANKWIRNLEKDNGLSVIKLTDPNYLRILENALQFGRPILLENIGEELDPILETVLIRQTFKSAGIEYIRLGDQLVEYNTEFRLYMTTRLRNPHYLPEVSVKVTLLNFMLTSVGLEDQLLGIVAARERPQLETQKHQLIVEGADNKKKLKELEDRILQVLAAEGNILDDETGIKVLSSSKLLSEDIKAKEQVIASTEAQIDATRDQYKPVAAHSSRLFFCLSELANIDPMYQYSLAWFIRLYEHSIANSRQSENIKERVKHLNDHFTHSVYRNVCRSLFEKDKLLFSFSLCISILRGEGKLDEEELHFLLTGGVTLDNPHPNPGKEWLSDKSWAEIVMATKLTRLSGLRESFEQEPEKWKDVYDAPNPQDLPFPLSLGESEPKDPGLSLLVILRCLRPDKIVPAVQDFIVKHMGSTYIDPPTFDLAGSFADSSPRSPLIFILSPGADPMAALLTFAEERNIIDRVKSISLGQGQGPIAGELIEEGVVDGGWVVLQNCHLATSWLPTLERLCEEVVNTDRTHSDFRLWLTSYPSAQFPVSILQNGVKMTNEAPKGVRANLLRSYMSPPISDPEFYNACTQSRSWQRLLFGLCFFHALIQERRHFGPLGWNIPYEFNESDLRISVAQLQMFLNDSTSEVPFNALVYLTGECNYGGRVTDDKDRRLLLALLSSVYCPQILSQDRYDLAGEGTYYCPDSEDYDGYLRYIRSLPLSSKPDVFGLHQNAEITKDNQETDQLLNGLLLTQPQRLEIGRSKGQKSPSAVALELATDILVKLPIEFNIKEVEASFPITYSESMNTVLKQEVTRYNRLLATIRASLEELCRAIKGLVLMSSDLEEVFNSLLVGRVPLAWQRKSYPSLKPLGSYISDLVRRCQFFRNWIEGGIPKIFWFSGFFFTQSFLTGVLQNFARKYCIPIDQLSFTFHVTSHEARLTAPAENPSIKRGLHLEGARWDRKLRKLAEPFQKVLHDPLPVITLLPCKKAEIVETPSYECPVYKTSARRGTLSTTGHSTNFVLYITLPTDLPPSHWVMRGVAALSQLCD</sequence>
<dbReference type="FunFam" id="1.10.8.720:FF:000001">
    <property type="entry name" value="dynein heavy chain 7, axonemal"/>
    <property type="match status" value="1"/>
</dbReference>
<dbReference type="GO" id="GO:0003341">
    <property type="term" value="P:cilium movement"/>
    <property type="evidence" value="ECO:0007669"/>
    <property type="project" value="UniProtKB-ARBA"/>
</dbReference>
<dbReference type="FunFam" id="3.40.50.300:FF:000044">
    <property type="entry name" value="Dynein heavy chain 5, axonemal"/>
    <property type="match status" value="1"/>
</dbReference>
<dbReference type="InterPro" id="IPR026983">
    <property type="entry name" value="DHC"/>
</dbReference>
<gene>
    <name evidence="18" type="ORF">DSTB1V02_LOCUS3697</name>
</gene>
<dbReference type="GO" id="GO:0005874">
    <property type="term" value="C:microtubule"/>
    <property type="evidence" value="ECO:0007669"/>
    <property type="project" value="UniProtKB-KW"/>
</dbReference>